<dbReference type="AlphaFoldDB" id="A0A024TH11"/>
<reference evidence="1" key="1">
    <citation type="submission" date="2013-12" db="EMBL/GenBank/DDBJ databases">
        <title>The Genome Sequence of Aphanomyces invadans NJM9701.</title>
        <authorList>
            <consortium name="The Broad Institute Genomics Platform"/>
            <person name="Russ C."/>
            <person name="Tyler B."/>
            <person name="van West P."/>
            <person name="Dieguez-Uribeondo J."/>
            <person name="Young S.K."/>
            <person name="Zeng Q."/>
            <person name="Gargeya S."/>
            <person name="Fitzgerald M."/>
            <person name="Abouelleil A."/>
            <person name="Alvarado L."/>
            <person name="Chapman S.B."/>
            <person name="Gainer-Dewar J."/>
            <person name="Goldberg J."/>
            <person name="Griggs A."/>
            <person name="Gujja S."/>
            <person name="Hansen M."/>
            <person name="Howarth C."/>
            <person name="Imamovic A."/>
            <person name="Ireland A."/>
            <person name="Larimer J."/>
            <person name="McCowan C."/>
            <person name="Murphy C."/>
            <person name="Pearson M."/>
            <person name="Poon T.W."/>
            <person name="Priest M."/>
            <person name="Roberts A."/>
            <person name="Saif S."/>
            <person name="Shea T."/>
            <person name="Sykes S."/>
            <person name="Wortman J."/>
            <person name="Nusbaum C."/>
            <person name="Birren B."/>
        </authorList>
    </citation>
    <scope>NUCLEOTIDE SEQUENCE [LARGE SCALE GENOMIC DNA]</scope>
    <source>
        <strain evidence="1">NJM9701</strain>
    </source>
</reference>
<name>A0A024TH11_9STRA</name>
<accession>A0A024TH11</accession>
<protein>
    <submittedName>
        <fullName evidence="1">Uncharacterized protein</fullName>
    </submittedName>
</protein>
<gene>
    <name evidence="1" type="ORF">H310_12658</name>
</gene>
<dbReference type="OrthoDB" id="72988at2759"/>
<dbReference type="RefSeq" id="XP_008878051.1">
    <property type="nucleotide sequence ID" value="XM_008879829.1"/>
</dbReference>
<dbReference type="VEuPathDB" id="FungiDB:H310_12658"/>
<proteinExistence type="predicted"/>
<dbReference type="GeneID" id="20089708"/>
<organism evidence="1">
    <name type="scientific">Aphanomyces invadans</name>
    <dbReference type="NCBI Taxonomy" id="157072"/>
    <lineage>
        <taxon>Eukaryota</taxon>
        <taxon>Sar</taxon>
        <taxon>Stramenopiles</taxon>
        <taxon>Oomycota</taxon>
        <taxon>Saprolegniomycetes</taxon>
        <taxon>Saprolegniales</taxon>
        <taxon>Verrucalvaceae</taxon>
        <taxon>Aphanomyces</taxon>
    </lineage>
</organism>
<sequence length="165" mass="19594">MHRSPSATSIDTYSSHSDVDTTVCTNADYRRAYYAKNKHKELARMKVYYETNKDKFSAYGKDYYERNREKELGRFKAYRAKNLERDLERKKQWYVRNRDKILAYAKAYDRKNRDRRNAYQRERRRKLKEAACHSLTKPTVASASLVSSIPSMRLSFLLNPVPCGE</sequence>
<evidence type="ECO:0000313" key="1">
    <source>
        <dbReference type="EMBL" id="ETV93415.1"/>
    </source>
</evidence>
<dbReference type="EMBL" id="KI913992">
    <property type="protein sequence ID" value="ETV93415.1"/>
    <property type="molecule type" value="Genomic_DNA"/>
</dbReference>